<dbReference type="AlphaFoldDB" id="M7NYQ5"/>
<dbReference type="PANTHER" id="PTHR44757">
    <property type="entry name" value="DIGUANYLATE CYCLASE DGCP"/>
    <property type="match status" value="1"/>
</dbReference>
<evidence type="ECO:0000313" key="8">
    <source>
        <dbReference type="EMBL" id="EMR12367.1"/>
    </source>
</evidence>
<keyword evidence="9" id="KW-1185">Reference proteome</keyword>
<keyword evidence="4 6" id="KW-1133">Transmembrane helix</keyword>
<dbReference type="CDD" id="cd00130">
    <property type="entry name" value="PAS"/>
    <property type="match status" value="1"/>
</dbReference>
<dbReference type="Pfam" id="PF13675">
    <property type="entry name" value="PilJ"/>
    <property type="match status" value="1"/>
</dbReference>
<dbReference type="PROSITE" id="PS50887">
    <property type="entry name" value="GGDEF"/>
    <property type="match status" value="1"/>
</dbReference>
<comment type="cofactor">
    <cofactor evidence="1">
        <name>Mg(2+)</name>
        <dbReference type="ChEBI" id="CHEBI:18420"/>
    </cofactor>
</comment>
<keyword evidence="5 6" id="KW-0472">Membrane</keyword>
<dbReference type="Gene3D" id="3.30.70.270">
    <property type="match status" value="1"/>
</dbReference>
<evidence type="ECO:0000256" key="3">
    <source>
        <dbReference type="ARBA" id="ARBA00022692"/>
    </source>
</evidence>
<evidence type="ECO:0000256" key="6">
    <source>
        <dbReference type="SAM" id="Phobius"/>
    </source>
</evidence>
<proteinExistence type="predicted"/>
<keyword evidence="3 6" id="KW-0812">Transmembrane</keyword>
<dbReference type="FunFam" id="3.30.70.270:FF:000001">
    <property type="entry name" value="Diguanylate cyclase domain protein"/>
    <property type="match status" value="1"/>
</dbReference>
<dbReference type="SMART" id="SM00091">
    <property type="entry name" value="PAS"/>
    <property type="match status" value="1"/>
</dbReference>
<dbReference type="GO" id="GO:0016020">
    <property type="term" value="C:membrane"/>
    <property type="evidence" value="ECO:0007669"/>
    <property type="project" value="UniProtKB-SubCell"/>
</dbReference>
<name>M7NYQ5_9GAMM</name>
<evidence type="ECO:0000256" key="5">
    <source>
        <dbReference type="ARBA" id="ARBA00023136"/>
    </source>
</evidence>
<dbReference type="InterPro" id="IPR052155">
    <property type="entry name" value="Biofilm_reg_signaling"/>
</dbReference>
<dbReference type="RefSeq" id="WP_009727079.1">
    <property type="nucleotide sequence ID" value="NZ_APHR01000058.1"/>
</dbReference>
<dbReference type="PANTHER" id="PTHR44757:SF2">
    <property type="entry name" value="BIOFILM ARCHITECTURE MAINTENANCE PROTEIN MBAA"/>
    <property type="match status" value="1"/>
</dbReference>
<dbReference type="InterPro" id="IPR029787">
    <property type="entry name" value="Nucleotide_cyclase"/>
</dbReference>
<protein>
    <submittedName>
        <fullName evidence="8">Diguanylate cyclase/phosphodiesterase (GGDEF &amp; EAL domains) with PAS/PAC sensor(S)</fullName>
    </submittedName>
</protein>
<dbReference type="CDD" id="cd01949">
    <property type="entry name" value="GGDEF"/>
    <property type="match status" value="1"/>
</dbReference>
<dbReference type="STRING" id="1286106.MPL1_10547"/>
<comment type="caution">
    <text evidence="8">The sequence shown here is derived from an EMBL/GenBank/DDBJ whole genome shotgun (WGS) entry which is preliminary data.</text>
</comment>
<dbReference type="InterPro" id="IPR000160">
    <property type="entry name" value="GGDEF_dom"/>
</dbReference>
<evidence type="ECO:0000259" key="7">
    <source>
        <dbReference type="PROSITE" id="PS50887"/>
    </source>
</evidence>
<dbReference type="InterPro" id="IPR043128">
    <property type="entry name" value="Rev_trsase/Diguanyl_cyclase"/>
</dbReference>
<sequence length="499" mass="55648">MREIIRKYRHFLLPLSMVLVFDLSLLAMNYVISAQLEVSSVNINIAGRQRMLSQKMTKSVMLIHYQHAQGLSSEHSFDELREAVFLFDQTLNAFYQGGKATSAAGEAIRVDKQVTSNISQTLSKAQEIWQPLFTELNLLLSDETYLPSVVSRLSQDNLLLLDLMNTLTNQLEDDARRSTYLLRGLQTIIVLMILLSFAMAIHRLIRRDQYYTNLMEKSSDIVLGINAGSGLITFISASVKVLLGRDEKYYLDQPLEQLFDPASVEYIEKLIALINADKSLPEYRCEVGLKGINGDIIIAEMLMQVAPSEDGCSMELSADIRDISERKLREQKLSDMAHKDALTGLPNRSMLTQMAEQAIHHARMQAQSLAVMFIDLDEFKAVNDAYGHAVGDRLLIEVAKRIDGLVRASDHVARISGDEFVVLLTGTTLKSDIQRIGHKIIQALSEPVVIDGHQCLIGASVGIARFPDDGNDFESLLKAADNVMYAVKHNGKNAVAFAC</sequence>
<feature type="domain" description="GGDEF" evidence="7">
    <location>
        <begin position="367"/>
        <end position="499"/>
    </location>
</feature>
<feature type="transmembrane region" description="Helical" evidence="6">
    <location>
        <begin position="180"/>
        <end position="201"/>
    </location>
</feature>
<dbReference type="Gene3D" id="3.30.450.20">
    <property type="entry name" value="PAS domain"/>
    <property type="match status" value="1"/>
</dbReference>
<dbReference type="Pfam" id="PF00990">
    <property type="entry name" value="GGDEF"/>
    <property type="match status" value="1"/>
</dbReference>
<reference evidence="8 9" key="1">
    <citation type="journal article" date="2013" name="Genome Announc.">
        <title>Draft Genome Sequence of Methylophaga lonarensis MPLT, a Haloalkaliphilic (Non-Methane-Utilizing) Methylotroph.</title>
        <authorList>
            <person name="Shetty S.A."/>
            <person name="Marathe N.P."/>
            <person name="Munot H."/>
            <person name="Antony C.P."/>
            <person name="Dhotre D.P."/>
            <person name="Murrell J.C."/>
            <person name="Shouche Y.S."/>
        </authorList>
    </citation>
    <scope>NUCLEOTIDE SEQUENCE [LARGE SCALE GENOMIC DNA]</scope>
    <source>
        <strain evidence="8 9">MPL</strain>
    </source>
</reference>
<dbReference type="eggNOG" id="COG2199">
    <property type="taxonomic scope" value="Bacteria"/>
</dbReference>
<dbReference type="InterPro" id="IPR029095">
    <property type="entry name" value="NarX-like_N"/>
</dbReference>
<gene>
    <name evidence="8" type="ORF">MPL1_10547</name>
</gene>
<dbReference type="OrthoDB" id="9813913at2"/>
<dbReference type="InterPro" id="IPR035965">
    <property type="entry name" value="PAS-like_dom_sf"/>
</dbReference>
<dbReference type="SMART" id="SM00267">
    <property type="entry name" value="GGDEF"/>
    <property type="match status" value="1"/>
</dbReference>
<evidence type="ECO:0000256" key="2">
    <source>
        <dbReference type="ARBA" id="ARBA00004141"/>
    </source>
</evidence>
<dbReference type="Proteomes" id="UP000012019">
    <property type="component" value="Unassembled WGS sequence"/>
</dbReference>
<comment type="subcellular location">
    <subcellularLocation>
        <location evidence="2">Membrane</location>
        <topology evidence="2">Multi-pass membrane protein</topology>
    </subcellularLocation>
</comment>
<dbReference type="GO" id="GO:0003824">
    <property type="term" value="F:catalytic activity"/>
    <property type="evidence" value="ECO:0007669"/>
    <property type="project" value="UniProtKB-ARBA"/>
</dbReference>
<evidence type="ECO:0000256" key="1">
    <source>
        <dbReference type="ARBA" id="ARBA00001946"/>
    </source>
</evidence>
<feature type="transmembrane region" description="Helical" evidence="6">
    <location>
        <begin position="221"/>
        <end position="243"/>
    </location>
</feature>
<dbReference type="InterPro" id="IPR000014">
    <property type="entry name" value="PAS"/>
</dbReference>
<accession>M7NYQ5</accession>
<dbReference type="EMBL" id="APHR01000058">
    <property type="protein sequence ID" value="EMR12367.1"/>
    <property type="molecule type" value="Genomic_DNA"/>
</dbReference>
<evidence type="ECO:0000313" key="9">
    <source>
        <dbReference type="Proteomes" id="UP000012019"/>
    </source>
</evidence>
<organism evidence="8 9">
    <name type="scientific">Methylophaga lonarensis MPL</name>
    <dbReference type="NCBI Taxonomy" id="1286106"/>
    <lineage>
        <taxon>Bacteria</taxon>
        <taxon>Pseudomonadati</taxon>
        <taxon>Pseudomonadota</taxon>
        <taxon>Gammaproteobacteria</taxon>
        <taxon>Thiotrichales</taxon>
        <taxon>Piscirickettsiaceae</taxon>
        <taxon>Methylophaga</taxon>
    </lineage>
</organism>
<evidence type="ECO:0000256" key="4">
    <source>
        <dbReference type="ARBA" id="ARBA00022989"/>
    </source>
</evidence>
<dbReference type="NCBIfam" id="TIGR00254">
    <property type="entry name" value="GGDEF"/>
    <property type="match status" value="1"/>
</dbReference>
<dbReference type="SUPFAM" id="SSF55785">
    <property type="entry name" value="PYP-like sensor domain (PAS domain)"/>
    <property type="match status" value="1"/>
</dbReference>
<dbReference type="PATRIC" id="fig|1286106.3.peg.2112"/>
<dbReference type="SUPFAM" id="SSF55073">
    <property type="entry name" value="Nucleotide cyclase"/>
    <property type="match status" value="1"/>
</dbReference>